<gene>
    <name evidence="1" type="ordered locus">CTO_0975</name>
</gene>
<proteinExistence type="predicted"/>
<dbReference type="EMBL" id="CP002401">
    <property type="protein sequence ID" value="AEP35290.1"/>
    <property type="molecule type" value="Genomic_DNA"/>
</dbReference>
<sequence>MPSKRGKISSQLLEEIFIKINRKIVINILSVL</sequence>
<protein>
    <submittedName>
        <fullName evidence="1">Uncharacterized protein</fullName>
    </submittedName>
</protein>
<name>G4NNH7_CHLT4</name>
<evidence type="ECO:0000313" key="1">
    <source>
        <dbReference type="EMBL" id="AEP35290.1"/>
    </source>
</evidence>
<dbReference type="AlphaFoldDB" id="G4NNH7"/>
<organism evidence="1 2">
    <name type="scientific">Chlamydia trachomatis serovar A (strain A2497)</name>
    <dbReference type="NCBI Taxonomy" id="580047"/>
    <lineage>
        <taxon>Bacteria</taxon>
        <taxon>Pseudomonadati</taxon>
        <taxon>Chlamydiota</taxon>
        <taxon>Chlamydiia</taxon>
        <taxon>Chlamydiales</taxon>
        <taxon>Chlamydiaceae</taxon>
        <taxon>Chlamydia/Chlamydophila group</taxon>
        <taxon>Chlamydia</taxon>
    </lineage>
</organism>
<reference evidence="1 2" key="1">
    <citation type="journal article" date="2011" name="J. Exp. Med.">
        <title>A live-attenuated chlamydial vaccine protects against trachoma in nonhuman primates.</title>
        <authorList>
            <person name="Kari L."/>
            <person name="Whitmire W.M."/>
            <person name="Olivares-Zavaleta N."/>
            <person name="Goheen M.M."/>
            <person name="Taylor L.D."/>
            <person name="Carlson J.H."/>
            <person name="Sturdevant G.L."/>
            <person name="Lu C."/>
            <person name="Bakios L.E."/>
            <person name="Randall L.B."/>
            <person name="Parnell M.J."/>
            <person name="Zhong G."/>
            <person name="Caldwell H.D."/>
        </authorList>
    </citation>
    <scope>NUCLEOTIDE SEQUENCE [LARGE SCALE GENOMIC DNA]</scope>
    <source>
        <strain evidence="1 2">A2497</strain>
    </source>
</reference>
<accession>G4NNH7</accession>
<evidence type="ECO:0000313" key="2">
    <source>
        <dbReference type="Proteomes" id="UP000009287"/>
    </source>
</evidence>
<dbReference type="KEGG" id="cra:CTO_0975"/>
<dbReference type="Proteomes" id="UP000009287">
    <property type="component" value="Chromosome"/>
</dbReference>